<name>A0A016WFC1_9BILA</name>
<dbReference type="Proteomes" id="UP000024635">
    <property type="component" value="Unassembled WGS sequence"/>
</dbReference>
<comment type="caution">
    <text evidence="1">The sequence shown here is derived from an EMBL/GenBank/DDBJ whole genome shotgun (WGS) entry which is preliminary data.</text>
</comment>
<dbReference type="AlphaFoldDB" id="A0A016WFC1"/>
<sequence>MKLLHFSPDVFLDRCCSVATFRFCTTVVGYFQQPHVRESLTRHSENDPGVQRAPAFDVEIKPFCASRVSGGAY</sequence>
<evidence type="ECO:0000313" key="2">
    <source>
        <dbReference type="Proteomes" id="UP000024635"/>
    </source>
</evidence>
<keyword evidence="2" id="KW-1185">Reference proteome</keyword>
<protein>
    <submittedName>
        <fullName evidence="1">Uncharacterized protein</fullName>
    </submittedName>
</protein>
<accession>A0A016WFC1</accession>
<proteinExistence type="predicted"/>
<dbReference type="EMBL" id="JARK01000353">
    <property type="protein sequence ID" value="EYC37977.1"/>
    <property type="molecule type" value="Genomic_DNA"/>
</dbReference>
<organism evidence="1 2">
    <name type="scientific">Ancylostoma ceylanicum</name>
    <dbReference type="NCBI Taxonomy" id="53326"/>
    <lineage>
        <taxon>Eukaryota</taxon>
        <taxon>Metazoa</taxon>
        <taxon>Ecdysozoa</taxon>
        <taxon>Nematoda</taxon>
        <taxon>Chromadorea</taxon>
        <taxon>Rhabditida</taxon>
        <taxon>Rhabditina</taxon>
        <taxon>Rhabditomorpha</taxon>
        <taxon>Strongyloidea</taxon>
        <taxon>Ancylostomatidae</taxon>
        <taxon>Ancylostomatinae</taxon>
        <taxon>Ancylostoma</taxon>
    </lineage>
</organism>
<gene>
    <name evidence="1" type="primary">Acey_s0753.g2074</name>
    <name evidence="1" type="ORF">Y032_0753g2074</name>
</gene>
<reference evidence="2" key="1">
    <citation type="journal article" date="2015" name="Nat. Genet.">
        <title>The genome and transcriptome of the zoonotic hookworm Ancylostoma ceylanicum identify infection-specific gene families.</title>
        <authorList>
            <person name="Schwarz E.M."/>
            <person name="Hu Y."/>
            <person name="Antoshechkin I."/>
            <person name="Miller M.M."/>
            <person name="Sternberg P.W."/>
            <person name="Aroian R.V."/>
        </authorList>
    </citation>
    <scope>NUCLEOTIDE SEQUENCE</scope>
    <source>
        <strain evidence="2">HY135</strain>
    </source>
</reference>
<evidence type="ECO:0000313" key="1">
    <source>
        <dbReference type="EMBL" id="EYC37977.1"/>
    </source>
</evidence>